<dbReference type="RefSeq" id="WP_126768511.1">
    <property type="nucleotide sequence ID" value="NZ_PIPJ01000021.1"/>
</dbReference>
<sequence length="93" mass="10781">MNSEKYDRNVSLHCPTCGATQFEYDETLEDDHSMVRCISCDREVTKAELIHENSENINEHMEEIGKQAADDVAKEMRKSLKKAFRGNKNIKFK</sequence>
<evidence type="ECO:0000313" key="1">
    <source>
        <dbReference type="EMBL" id="RUO18006.1"/>
    </source>
</evidence>
<gene>
    <name evidence="1" type="ORF">CWE08_12075</name>
</gene>
<reference evidence="2" key="1">
    <citation type="journal article" date="2018" name="Front. Microbiol.">
        <title>Genome-Based Analysis Reveals the Taxonomy and Diversity of the Family Idiomarinaceae.</title>
        <authorList>
            <person name="Liu Y."/>
            <person name="Lai Q."/>
            <person name="Shao Z."/>
        </authorList>
    </citation>
    <scope>NUCLEOTIDE SEQUENCE [LARGE SCALE GENOMIC DNA]</scope>
    <source>
        <strain evidence="2">GBPy7</strain>
    </source>
</reference>
<evidence type="ECO:0000313" key="2">
    <source>
        <dbReference type="Proteomes" id="UP000288395"/>
    </source>
</evidence>
<dbReference type="Proteomes" id="UP000288395">
    <property type="component" value="Unassembled WGS sequence"/>
</dbReference>
<dbReference type="OrthoDB" id="7597037at2"/>
<proteinExistence type="predicted"/>
<comment type="caution">
    <text evidence="1">The sequence shown here is derived from an EMBL/GenBank/DDBJ whole genome shotgun (WGS) entry which is preliminary data.</text>
</comment>
<name>A0A432VPE8_9GAMM</name>
<dbReference type="EMBL" id="PIPJ01000021">
    <property type="protein sequence ID" value="RUO18006.1"/>
    <property type="molecule type" value="Genomic_DNA"/>
</dbReference>
<organism evidence="1 2">
    <name type="scientific">Aliidiomarina iranensis</name>
    <dbReference type="NCBI Taxonomy" id="1434071"/>
    <lineage>
        <taxon>Bacteria</taxon>
        <taxon>Pseudomonadati</taxon>
        <taxon>Pseudomonadota</taxon>
        <taxon>Gammaproteobacteria</taxon>
        <taxon>Alteromonadales</taxon>
        <taxon>Idiomarinaceae</taxon>
        <taxon>Aliidiomarina</taxon>
    </lineage>
</organism>
<protein>
    <submittedName>
        <fullName evidence="1">Uncharacterized protein</fullName>
    </submittedName>
</protein>
<keyword evidence="2" id="KW-1185">Reference proteome</keyword>
<dbReference type="AlphaFoldDB" id="A0A432VPE8"/>
<accession>A0A432VPE8</accession>